<feature type="transmembrane region" description="Helical" evidence="2">
    <location>
        <begin position="7"/>
        <end position="25"/>
    </location>
</feature>
<dbReference type="AlphaFoldDB" id="A0A2N1NJY7"/>
<proteinExistence type="predicted"/>
<reference evidence="3 4" key="1">
    <citation type="submission" date="2016-04" db="EMBL/GenBank/DDBJ databases">
        <title>Genome analyses suggest a sexual origin of heterokaryosis in a supposedly ancient asexual fungus.</title>
        <authorList>
            <person name="Ropars J."/>
            <person name="Sedzielewska K."/>
            <person name="Noel J."/>
            <person name="Charron P."/>
            <person name="Farinelli L."/>
            <person name="Marton T."/>
            <person name="Kruger M."/>
            <person name="Pelin A."/>
            <person name="Brachmann A."/>
            <person name="Corradi N."/>
        </authorList>
    </citation>
    <scope>NUCLEOTIDE SEQUENCE [LARGE SCALE GENOMIC DNA]</scope>
    <source>
        <strain evidence="3 4">C2</strain>
    </source>
</reference>
<protein>
    <submittedName>
        <fullName evidence="3">Uncharacterized protein</fullName>
    </submittedName>
</protein>
<keyword evidence="2" id="KW-0812">Transmembrane</keyword>
<dbReference type="Proteomes" id="UP000233469">
    <property type="component" value="Unassembled WGS sequence"/>
</dbReference>
<dbReference type="VEuPathDB" id="FungiDB:RhiirFUN_000216"/>
<name>A0A2N1NJY7_9GLOM</name>
<reference evidence="3 4" key="2">
    <citation type="submission" date="2017-10" db="EMBL/GenBank/DDBJ databases">
        <title>Extensive intraspecific genome diversity in a model arbuscular mycorrhizal fungus.</title>
        <authorList>
            <person name="Chen E.C.H."/>
            <person name="Morin E."/>
            <person name="Baudet D."/>
            <person name="Noel J."/>
            <person name="Ndikumana S."/>
            <person name="Charron P."/>
            <person name="St-Onge C."/>
            <person name="Giorgi J."/>
            <person name="Grigoriev I.V."/>
            <person name="Roux C."/>
            <person name="Martin F.M."/>
            <person name="Corradi N."/>
        </authorList>
    </citation>
    <scope>NUCLEOTIDE SEQUENCE [LARGE SCALE GENOMIC DNA]</scope>
    <source>
        <strain evidence="3 4">C2</strain>
    </source>
</reference>
<organism evidence="3 4">
    <name type="scientific">Rhizophagus irregularis</name>
    <dbReference type="NCBI Taxonomy" id="588596"/>
    <lineage>
        <taxon>Eukaryota</taxon>
        <taxon>Fungi</taxon>
        <taxon>Fungi incertae sedis</taxon>
        <taxon>Mucoromycota</taxon>
        <taxon>Glomeromycotina</taxon>
        <taxon>Glomeromycetes</taxon>
        <taxon>Glomerales</taxon>
        <taxon>Glomeraceae</taxon>
        <taxon>Rhizophagus</taxon>
    </lineage>
</organism>
<feature type="transmembrane region" description="Helical" evidence="2">
    <location>
        <begin position="31"/>
        <end position="48"/>
    </location>
</feature>
<dbReference type="EMBL" id="LLXL01000318">
    <property type="protein sequence ID" value="PKK74216.1"/>
    <property type="molecule type" value="Genomic_DNA"/>
</dbReference>
<feature type="coiled-coil region" evidence="1">
    <location>
        <begin position="86"/>
        <end position="120"/>
    </location>
</feature>
<gene>
    <name evidence="3" type="ORF">RhiirC2_775048</name>
</gene>
<keyword evidence="1" id="KW-0175">Coiled coil</keyword>
<keyword evidence="2" id="KW-0472">Membrane</keyword>
<dbReference type="VEuPathDB" id="FungiDB:RhiirA1_473824"/>
<sequence length="122" mass="14166">MSIVVQGLLGMIFFYVPNILQTLLITLNWPINFYFVKACVFILVLSLTRNVSYFSDKVPKDFLATSTTVVQCRVRYAFKGSDVNKIFNMTDEMDEMKTKIDRMQTKIDEMQKTINEMKNING</sequence>
<comment type="caution">
    <text evidence="3">The sequence shown here is derived from an EMBL/GenBank/DDBJ whole genome shotgun (WGS) entry which is preliminary data.</text>
</comment>
<evidence type="ECO:0000256" key="2">
    <source>
        <dbReference type="SAM" id="Phobius"/>
    </source>
</evidence>
<keyword evidence="2" id="KW-1133">Transmembrane helix</keyword>
<accession>A0A2N1NJY7</accession>
<evidence type="ECO:0000313" key="4">
    <source>
        <dbReference type="Proteomes" id="UP000233469"/>
    </source>
</evidence>
<dbReference type="VEuPathDB" id="FungiDB:FUN_009952"/>
<evidence type="ECO:0000313" key="3">
    <source>
        <dbReference type="EMBL" id="PKK74216.1"/>
    </source>
</evidence>
<evidence type="ECO:0000256" key="1">
    <source>
        <dbReference type="SAM" id="Coils"/>
    </source>
</evidence>